<name>A0A3B0XXB7_9ZZZZ</name>
<dbReference type="Pfam" id="PF13302">
    <property type="entry name" value="Acetyltransf_3"/>
    <property type="match status" value="1"/>
</dbReference>
<accession>A0A3B0XXB7</accession>
<sequence length="193" mass="21965">MKFNSTIIEGKYVRLEPLSESHKSGLCKAISDGELWKLNVTLVPHINDVDAFIINANKAYESGDGITFATIDKKTDKVAGSTRFMKANIANKRVEIGFTFLGKSWQRTQINTEAKLLMLTHAFESMHLNRVELLTDYLNLKSRNSIIRLGEKEEGILRNHMIMPDGRERDSVIYSIIKNEWPGIKQHLSCKLT</sequence>
<dbReference type="InterPro" id="IPR000182">
    <property type="entry name" value="GNAT_dom"/>
</dbReference>
<dbReference type="EMBL" id="UOFJ01000299">
    <property type="protein sequence ID" value="VAW67887.1"/>
    <property type="molecule type" value="Genomic_DNA"/>
</dbReference>
<dbReference type="AlphaFoldDB" id="A0A3B0XXB7"/>
<gene>
    <name evidence="2" type="ORF">MNBD_GAMMA10-163</name>
</gene>
<protein>
    <recommendedName>
        <fullName evidence="1">N-acetyltransferase domain-containing protein</fullName>
    </recommendedName>
</protein>
<dbReference type="PANTHER" id="PTHR43610">
    <property type="entry name" value="BLL6696 PROTEIN"/>
    <property type="match status" value="1"/>
</dbReference>
<dbReference type="PANTHER" id="PTHR43610:SF1">
    <property type="entry name" value="N-ACETYLTRANSFERASE DOMAIN-CONTAINING PROTEIN"/>
    <property type="match status" value="1"/>
</dbReference>
<organism evidence="2">
    <name type="scientific">hydrothermal vent metagenome</name>
    <dbReference type="NCBI Taxonomy" id="652676"/>
    <lineage>
        <taxon>unclassified sequences</taxon>
        <taxon>metagenomes</taxon>
        <taxon>ecological metagenomes</taxon>
    </lineage>
</organism>
<evidence type="ECO:0000313" key="2">
    <source>
        <dbReference type="EMBL" id="VAW67887.1"/>
    </source>
</evidence>
<reference evidence="2" key="1">
    <citation type="submission" date="2018-06" db="EMBL/GenBank/DDBJ databases">
        <authorList>
            <person name="Zhirakovskaya E."/>
        </authorList>
    </citation>
    <scope>NUCLEOTIDE SEQUENCE</scope>
</reference>
<dbReference type="GO" id="GO:0016747">
    <property type="term" value="F:acyltransferase activity, transferring groups other than amino-acyl groups"/>
    <property type="evidence" value="ECO:0007669"/>
    <property type="project" value="InterPro"/>
</dbReference>
<evidence type="ECO:0000259" key="1">
    <source>
        <dbReference type="Pfam" id="PF13302"/>
    </source>
</evidence>
<feature type="domain" description="N-acetyltransferase" evidence="1">
    <location>
        <begin position="14"/>
        <end position="150"/>
    </location>
</feature>
<dbReference type="SUPFAM" id="SSF55729">
    <property type="entry name" value="Acyl-CoA N-acyltransferases (Nat)"/>
    <property type="match status" value="1"/>
</dbReference>
<dbReference type="InterPro" id="IPR016181">
    <property type="entry name" value="Acyl_CoA_acyltransferase"/>
</dbReference>
<proteinExistence type="predicted"/>
<dbReference type="Gene3D" id="3.40.630.30">
    <property type="match status" value="1"/>
</dbReference>